<keyword evidence="10" id="KW-0832">Ubl conjugation</keyword>
<dbReference type="PROSITE" id="PS50011">
    <property type="entry name" value="PROTEIN_KINASE_DOM"/>
    <property type="match status" value="1"/>
</dbReference>
<dbReference type="FunFam" id="1.10.510.10:FF:000658">
    <property type="entry name" value="Protein CBG12184"/>
    <property type="match status" value="1"/>
</dbReference>
<sequence>MKESPGQCYREGGIANIPGGDGPTNFDITSEEDLLGIDLSALQRRGYQLGRKLGQGSFAVVRLAKYTPPNGNGDPQLLACKIISKTKAPAKWLRKFYPRELDVIRTISHPSVIMHHSILEKGDSIFMFMRYAENGDLLEYIRRFGHLGEPHARTWFKQTLNGIHYLHLHLIAHRDLKCENLLITRHHNIKLADFGFARRCIEADNNQRALSQTFCGSAAYAAPEVIKGIAYNPLIADIWSLGVILYVMFNARMPFYDGNLKQLIQNQENRKWVHRPCVEASLSENAKDILTKILEPDCMLRRPTNVLIEHAWIRINGKQDQSKMHTV</sequence>
<dbReference type="GO" id="GO:0007283">
    <property type="term" value="P:spermatogenesis"/>
    <property type="evidence" value="ECO:0007669"/>
    <property type="project" value="UniProtKB-KW"/>
</dbReference>
<evidence type="ECO:0000256" key="8">
    <source>
        <dbReference type="ARBA" id="ARBA00022840"/>
    </source>
</evidence>
<dbReference type="InterPro" id="IPR011009">
    <property type="entry name" value="Kinase-like_dom_sf"/>
</dbReference>
<dbReference type="GO" id="GO:0050321">
    <property type="term" value="F:tau-protein kinase activity"/>
    <property type="evidence" value="ECO:0007669"/>
    <property type="project" value="TreeGrafter"/>
</dbReference>
<dbReference type="InterPro" id="IPR000719">
    <property type="entry name" value="Prot_kinase_dom"/>
</dbReference>
<evidence type="ECO:0000256" key="10">
    <source>
        <dbReference type="ARBA" id="ARBA00022843"/>
    </source>
</evidence>
<keyword evidence="7" id="KW-0221">Differentiation</keyword>
<keyword evidence="3 12" id="KW-0418">Kinase</keyword>
<keyword evidence="11" id="KW-0744">Spermatogenesis</keyword>
<dbReference type="InterPro" id="IPR017441">
    <property type="entry name" value="Protein_kinase_ATP_BS"/>
</dbReference>
<keyword evidence="3 12" id="KW-0808">Transferase</keyword>
<dbReference type="EMBL" id="OB661114">
    <property type="protein sequence ID" value="CAD7227370.1"/>
    <property type="molecule type" value="Genomic_DNA"/>
</dbReference>
<keyword evidence="4" id="KW-0597">Phosphoprotein</keyword>
<evidence type="ECO:0000256" key="9">
    <source>
        <dbReference type="ARBA" id="ARBA00022842"/>
    </source>
</evidence>
<evidence type="ECO:0000256" key="2">
    <source>
        <dbReference type="ARBA" id="ARBA00022473"/>
    </source>
</evidence>
<dbReference type="OrthoDB" id="541276at2759"/>
<dbReference type="PROSITE" id="PS00108">
    <property type="entry name" value="PROTEIN_KINASE_ST"/>
    <property type="match status" value="1"/>
</dbReference>
<dbReference type="Gene3D" id="1.10.510.10">
    <property type="entry name" value="Transferase(Phosphotransferase) domain 1"/>
    <property type="match status" value="1"/>
</dbReference>
<comment type="similarity">
    <text evidence="12">Belongs to the protein kinase superfamily.</text>
</comment>
<dbReference type="GO" id="GO:0000287">
    <property type="term" value="F:magnesium ion binding"/>
    <property type="evidence" value="ECO:0007669"/>
    <property type="project" value="UniProtKB-ARBA"/>
</dbReference>
<keyword evidence="6 12" id="KW-0547">Nucleotide-binding</keyword>
<dbReference type="GO" id="GO:0005737">
    <property type="term" value="C:cytoplasm"/>
    <property type="evidence" value="ECO:0007669"/>
    <property type="project" value="TreeGrafter"/>
</dbReference>
<dbReference type="PANTHER" id="PTHR24346">
    <property type="entry name" value="MAP/MICROTUBULE AFFINITY-REGULATING KINASE"/>
    <property type="match status" value="1"/>
</dbReference>
<reference evidence="14" key="1">
    <citation type="submission" date="2020-11" db="EMBL/GenBank/DDBJ databases">
        <authorList>
            <person name="Tran Van P."/>
        </authorList>
    </citation>
    <scope>NUCLEOTIDE SEQUENCE</scope>
</reference>
<keyword evidence="8 12" id="KW-0067">ATP-binding</keyword>
<dbReference type="PRINTS" id="PR00109">
    <property type="entry name" value="TYRKINASE"/>
</dbReference>
<evidence type="ECO:0000259" key="13">
    <source>
        <dbReference type="PROSITE" id="PS50011"/>
    </source>
</evidence>
<evidence type="ECO:0000256" key="4">
    <source>
        <dbReference type="ARBA" id="ARBA00022553"/>
    </source>
</evidence>
<dbReference type="InterPro" id="IPR001245">
    <property type="entry name" value="Ser-Thr/Tyr_kinase_cat_dom"/>
</dbReference>
<evidence type="ECO:0000256" key="6">
    <source>
        <dbReference type="ARBA" id="ARBA00022741"/>
    </source>
</evidence>
<keyword evidence="2" id="KW-0217">Developmental protein</keyword>
<dbReference type="SUPFAM" id="SSF56112">
    <property type="entry name" value="Protein kinase-like (PK-like)"/>
    <property type="match status" value="1"/>
</dbReference>
<evidence type="ECO:0000256" key="1">
    <source>
        <dbReference type="ARBA" id="ARBA00001946"/>
    </source>
</evidence>
<protein>
    <recommendedName>
        <fullName evidence="13">Protein kinase domain-containing protein</fullName>
    </recommendedName>
</protein>
<keyword evidence="9" id="KW-0460">Magnesium</keyword>
<evidence type="ECO:0000256" key="7">
    <source>
        <dbReference type="ARBA" id="ARBA00022782"/>
    </source>
</evidence>
<dbReference type="GO" id="GO:0030154">
    <property type="term" value="P:cell differentiation"/>
    <property type="evidence" value="ECO:0007669"/>
    <property type="project" value="UniProtKB-KW"/>
</dbReference>
<accession>A0A7R8WAH0</accession>
<dbReference type="Pfam" id="PF00069">
    <property type="entry name" value="Pkinase"/>
    <property type="match status" value="1"/>
</dbReference>
<feature type="domain" description="Protein kinase" evidence="13">
    <location>
        <begin position="47"/>
        <end position="313"/>
    </location>
</feature>
<dbReference type="PROSITE" id="PS00107">
    <property type="entry name" value="PROTEIN_KINASE_ATP"/>
    <property type="match status" value="1"/>
</dbReference>
<dbReference type="AlphaFoldDB" id="A0A7R8WAH0"/>
<organism evidence="14">
    <name type="scientific">Cyprideis torosa</name>
    <dbReference type="NCBI Taxonomy" id="163714"/>
    <lineage>
        <taxon>Eukaryota</taxon>
        <taxon>Metazoa</taxon>
        <taxon>Ecdysozoa</taxon>
        <taxon>Arthropoda</taxon>
        <taxon>Crustacea</taxon>
        <taxon>Oligostraca</taxon>
        <taxon>Ostracoda</taxon>
        <taxon>Podocopa</taxon>
        <taxon>Podocopida</taxon>
        <taxon>Cytherocopina</taxon>
        <taxon>Cytheroidea</taxon>
        <taxon>Cytherideidae</taxon>
        <taxon>Cyprideis</taxon>
    </lineage>
</organism>
<proteinExistence type="inferred from homology"/>
<dbReference type="GO" id="GO:0000226">
    <property type="term" value="P:microtubule cytoskeleton organization"/>
    <property type="evidence" value="ECO:0007669"/>
    <property type="project" value="TreeGrafter"/>
</dbReference>
<evidence type="ECO:0000256" key="3">
    <source>
        <dbReference type="ARBA" id="ARBA00022527"/>
    </source>
</evidence>
<evidence type="ECO:0000256" key="5">
    <source>
        <dbReference type="ARBA" id="ARBA00022723"/>
    </source>
</evidence>
<dbReference type="GO" id="GO:0006950">
    <property type="term" value="P:response to stress"/>
    <property type="evidence" value="ECO:0007669"/>
    <property type="project" value="UniProtKB-ARBA"/>
</dbReference>
<comment type="cofactor">
    <cofactor evidence="1">
        <name>Mg(2+)</name>
        <dbReference type="ChEBI" id="CHEBI:18420"/>
    </cofactor>
</comment>
<keyword evidence="5" id="KW-0479">Metal-binding</keyword>
<evidence type="ECO:0000313" key="14">
    <source>
        <dbReference type="EMBL" id="CAD7227370.1"/>
    </source>
</evidence>
<evidence type="ECO:0000256" key="11">
    <source>
        <dbReference type="ARBA" id="ARBA00022871"/>
    </source>
</evidence>
<dbReference type="GO" id="GO:0005524">
    <property type="term" value="F:ATP binding"/>
    <property type="evidence" value="ECO:0007669"/>
    <property type="project" value="UniProtKB-UniRule"/>
</dbReference>
<dbReference type="GO" id="GO:0035556">
    <property type="term" value="P:intracellular signal transduction"/>
    <property type="evidence" value="ECO:0007669"/>
    <property type="project" value="TreeGrafter"/>
</dbReference>
<keyword evidence="3 12" id="KW-0723">Serine/threonine-protein kinase</keyword>
<dbReference type="PANTHER" id="PTHR24346:SF102">
    <property type="entry name" value="TESTIS-SPECIFIC SERINE_THREONINE-PROTEIN KINASE 1"/>
    <property type="match status" value="1"/>
</dbReference>
<evidence type="ECO:0000256" key="12">
    <source>
        <dbReference type="RuleBase" id="RU000304"/>
    </source>
</evidence>
<gene>
    <name evidence="14" type="ORF">CTOB1V02_LOCUS5278</name>
</gene>
<dbReference type="InterPro" id="IPR008271">
    <property type="entry name" value="Ser/Thr_kinase_AS"/>
</dbReference>
<dbReference type="SMART" id="SM00220">
    <property type="entry name" value="S_TKc"/>
    <property type="match status" value="1"/>
</dbReference>
<name>A0A7R8WAH0_9CRUS</name>